<comment type="similarity">
    <text evidence="8">Belongs to the activator 1 small subunits family. CTF18 subfamily.</text>
</comment>
<dbReference type="Proteomes" id="UP001652625">
    <property type="component" value="Chromosome 08"/>
</dbReference>
<comment type="subcellular location">
    <subcellularLocation>
        <location evidence="1">Nucleus</location>
    </subcellularLocation>
</comment>
<dbReference type="Gene3D" id="1.10.8.60">
    <property type="match status" value="1"/>
</dbReference>
<dbReference type="CDD" id="cd00009">
    <property type="entry name" value="AAA"/>
    <property type="match status" value="1"/>
</dbReference>
<dbReference type="InterPro" id="IPR047854">
    <property type="entry name" value="RFC_lid"/>
</dbReference>
<dbReference type="RefSeq" id="XP_065659437.1">
    <property type="nucleotide sequence ID" value="XM_065803365.1"/>
</dbReference>
<evidence type="ECO:0000256" key="7">
    <source>
        <dbReference type="ARBA" id="ARBA00023306"/>
    </source>
</evidence>
<organism evidence="11 12">
    <name type="scientific">Hydra vulgaris</name>
    <name type="common">Hydra</name>
    <name type="synonym">Hydra attenuata</name>
    <dbReference type="NCBI Taxonomy" id="6087"/>
    <lineage>
        <taxon>Eukaryota</taxon>
        <taxon>Metazoa</taxon>
        <taxon>Cnidaria</taxon>
        <taxon>Hydrozoa</taxon>
        <taxon>Hydroidolina</taxon>
        <taxon>Anthoathecata</taxon>
        <taxon>Aplanulata</taxon>
        <taxon>Hydridae</taxon>
        <taxon>Hydra</taxon>
    </lineage>
</organism>
<feature type="compositionally biased region" description="Basic and acidic residues" evidence="9">
    <location>
        <begin position="85"/>
        <end position="102"/>
    </location>
</feature>
<dbReference type="CDD" id="cd18140">
    <property type="entry name" value="HLD_clamp_RFC"/>
    <property type="match status" value="1"/>
</dbReference>
<dbReference type="InterPro" id="IPR003959">
    <property type="entry name" value="ATPase_AAA_core"/>
</dbReference>
<dbReference type="InterPro" id="IPR053016">
    <property type="entry name" value="CTF18-RFC_complex"/>
</dbReference>
<evidence type="ECO:0000256" key="3">
    <source>
        <dbReference type="ARBA" id="ARBA00022741"/>
    </source>
</evidence>
<dbReference type="InterPro" id="IPR003593">
    <property type="entry name" value="AAA+_ATPase"/>
</dbReference>
<evidence type="ECO:0000256" key="8">
    <source>
        <dbReference type="ARBA" id="ARBA00043975"/>
    </source>
</evidence>
<feature type="region of interest" description="Disordered" evidence="9">
    <location>
        <begin position="74"/>
        <end position="102"/>
    </location>
</feature>
<evidence type="ECO:0000313" key="11">
    <source>
        <dbReference type="Proteomes" id="UP001652625"/>
    </source>
</evidence>
<dbReference type="SUPFAM" id="SSF52540">
    <property type="entry name" value="P-loop containing nucleoside triphosphate hydrolases"/>
    <property type="match status" value="1"/>
</dbReference>
<dbReference type="Pfam" id="PF00004">
    <property type="entry name" value="AAA"/>
    <property type="match status" value="1"/>
</dbReference>
<dbReference type="Gene3D" id="3.40.50.300">
    <property type="entry name" value="P-loop containing nucleotide triphosphate hydrolases"/>
    <property type="match status" value="1"/>
</dbReference>
<keyword evidence="4" id="KW-0067">ATP-binding</keyword>
<accession>A0ABM4CCN0</accession>
<keyword evidence="6" id="KW-0539">Nucleus</keyword>
<dbReference type="SMART" id="SM00382">
    <property type="entry name" value="AAA"/>
    <property type="match status" value="1"/>
</dbReference>
<evidence type="ECO:0000259" key="10">
    <source>
        <dbReference type="SMART" id="SM00382"/>
    </source>
</evidence>
<dbReference type="PANTHER" id="PTHR46765">
    <property type="entry name" value="P-LOOP CONTAINING NUCLEOSIDE TRIPHOSPHATE HYDROLASES SUPERFAMILY PROTEIN"/>
    <property type="match status" value="1"/>
</dbReference>
<dbReference type="PANTHER" id="PTHR46765:SF1">
    <property type="entry name" value="P-LOOP CONTAINING NUCLEOSIDE TRIPHOSPHATE HYDROLASES SUPERFAMILY PROTEIN"/>
    <property type="match status" value="1"/>
</dbReference>
<reference evidence="12" key="1">
    <citation type="submission" date="2025-08" db="UniProtKB">
        <authorList>
            <consortium name="RefSeq"/>
        </authorList>
    </citation>
    <scope>IDENTIFICATION</scope>
</reference>
<evidence type="ECO:0000313" key="12">
    <source>
        <dbReference type="RefSeq" id="XP_065659437.1"/>
    </source>
</evidence>
<name>A0ABM4CCN0_HYDVU</name>
<feature type="domain" description="AAA+ ATPase" evidence="10">
    <location>
        <begin position="333"/>
        <end position="479"/>
    </location>
</feature>
<gene>
    <name evidence="12" type="primary">LOC101237454</name>
</gene>
<dbReference type="GeneID" id="101237454"/>
<dbReference type="InterPro" id="IPR027417">
    <property type="entry name" value="P-loop_NTPase"/>
</dbReference>
<keyword evidence="11" id="KW-1185">Reference proteome</keyword>
<keyword evidence="7" id="KW-0131">Cell cycle</keyword>
<evidence type="ECO:0000256" key="4">
    <source>
        <dbReference type="ARBA" id="ARBA00022840"/>
    </source>
</evidence>
<evidence type="ECO:0000256" key="6">
    <source>
        <dbReference type="ARBA" id="ARBA00023242"/>
    </source>
</evidence>
<evidence type="ECO:0000256" key="9">
    <source>
        <dbReference type="SAM" id="MobiDB-lite"/>
    </source>
</evidence>
<sequence length="903" mass="104487">MDSFPDPEDYEEDYSHYEDQYADDFKLVNELEDEEIDFDVEKSIKVKPKMCKDLNSQFFCNNATKTQLTQAQKRQASVLGDSDEEPLKFSSEEDDDLQKKENNLKSKKLKVSDEFLQSSNYDITTKKHESISSLINQLKSKNTNECLDEIASQKQHVFRRPLLGQESINVTNINGDRVFLRLKSDFHDQSRPEYSRWHSIKNWNLLSTPFEQLKQEVQEKKKMRLEEQLIINNSARDDNNQLHSKVDLWVEKYSPKRYTDLLSDDGTNRILLRWLKLWDDIVFNNGINNIKSQSVKKQFQQENISKLKENATSFPKKFDIEDELVLDAKGRPKHKVALLCGNPGLGKTTLAHVISSHAGYNIVEMNASDDRSPEIFLNKIESATQMKAVLGEQKRPNCLVIDEIDGAPVQAINTLLAIIKATDVGNVKQKGKKKQKKQLILNRPIICICNNQYVPALRELRKAALTLSFPMTVPARLANRLLNISHVEGLHIDMTSILLLCERAENDIRSCLNTLQFIRQKSKEVKPEDISSMTIGQKDLTKDSRRIVAEIFQLPHFNKKKLRSSITNSSSRFQHILQLVSGESELDKITQGIFDHYLNTKTKDPYLESINCGCDWLEFTDFLENKISSQQEYVFLRYMTFLPVAFHMYYARSLSPKITYSATAYENYLKTTHNQQTYQMMVNGMLLQMRKDCSLNTGILDLIPFLFCLTVPNLRPVNTQLYSESEKEMLRNLINIMISYNLTYHQERNFEGVYTYQLEPNIEELTTFSGLPQHRHLPYATKQLIAREIEMEKMRRAECLTKPQGSINQVQANCTNLKSLSDVKASKIKVVKQQTSNTRTQLDFFGRTFVANSNVESNDNKEETLSNIEQKQKTCLLNNTVFYRFNEGFTNAVRRTVKTHEFL</sequence>
<evidence type="ECO:0000256" key="1">
    <source>
        <dbReference type="ARBA" id="ARBA00004123"/>
    </source>
</evidence>
<proteinExistence type="inferred from homology"/>
<keyword evidence="3" id="KW-0547">Nucleotide-binding</keyword>
<protein>
    <submittedName>
        <fullName evidence="12">Chromosome transmission fidelity protein 18 homolog isoform X2</fullName>
    </submittedName>
</protein>
<evidence type="ECO:0000256" key="5">
    <source>
        <dbReference type="ARBA" id="ARBA00023125"/>
    </source>
</evidence>
<keyword evidence="2" id="KW-0235">DNA replication</keyword>
<keyword evidence="5" id="KW-0238">DNA-binding</keyword>
<evidence type="ECO:0000256" key="2">
    <source>
        <dbReference type="ARBA" id="ARBA00022705"/>
    </source>
</evidence>